<accession>A0A1L9T379</accession>
<keyword evidence="10" id="KW-0503">Monooxygenase</keyword>
<dbReference type="RefSeq" id="XP_040697675.1">
    <property type="nucleotide sequence ID" value="XM_040848125.1"/>
</dbReference>
<feature type="binding site" description="axial binding residue" evidence="12">
    <location>
        <position position="439"/>
    </location>
    <ligand>
        <name>heme</name>
        <dbReference type="ChEBI" id="CHEBI:30413"/>
    </ligand>
    <ligandPart>
        <name>Fe</name>
        <dbReference type="ChEBI" id="CHEBI:18248"/>
    </ligandPart>
</feature>
<evidence type="ECO:0000256" key="13">
    <source>
        <dbReference type="SAM" id="SignalP"/>
    </source>
</evidence>
<dbReference type="InterPro" id="IPR036396">
    <property type="entry name" value="Cyt_P450_sf"/>
</dbReference>
<evidence type="ECO:0008006" key="16">
    <source>
        <dbReference type="Google" id="ProtNLM"/>
    </source>
</evidence>
<dbReference type="EMBL" id="KV878596">
    <property type="protein sequence ID" value="OJJ53869.1"/>
    <property type="molecule type" value="Genomic_DNA"/>
</dbReference>
<evidence type="ECO:0000256" key="3">
    <source>
        <dbReference type="ARBA" id="ARBA00010617"/>
    </source>
</evidence>
<evidence type="ECO:0000256" key="8">
    <source>
        <dbReference type="ARBA" id="ARBA00023002"/>
    </source>
</evidence>
<dbReference type="GeneID" id="63764198"/>
<dbReference type="STRING" id="1036612.A0A1L9T379"/>
<proteinExistence type="inferred from homology"/>
<keyword evidence="5" id="KW-0812">Transmembrane</keyword>
<feature type="chain" id="PRO_5012657065" description="Cytochrome P450 monooxygenase" evidence="13">
    <location>
        <begin position="20"/>
        <end position="499"/>
    </location>
</feature>
<evidence type="ECO:0000256" key="4">
    <source>
        <dbReference type="ARBA" id="ARBA00022617"/>
    </source>
</evidence>
<dbReference type="PANTHER" id="PTHR46206">
    <property type="entry name" value="CYTOCHROME P450"/>
    <property type="match status" value="1"/>
</dbReference>
<comment type="subcellular location">
    <subcellularLocation>
        <location evidence="2">Membrane</location>
    </subcellularLocation>
</comment>
<dbReference type="GO" id="GO:0020037">
    <property type="term" value="F:heme binding"/>
    <property type="evidence" value="ECO:0007669"/>
    <property type="project" value="InterPro"/>
</dbReference>
<dbReference type="Gene3D" id="1.10.630.10">
    <property type="entry name" value="Cytochrome P450"/>
    <property type="match status" value="1"/>
</dbReference>
<comment type="cofactor">
    <cofactor evidence="1 12">
        <name>heme</name>
        <dbReference type="ChEBI" id="CHEBI:30413"/>
    </cofactor>
</comment>
<gene>
    <name evidence="14" type="ORF">ASPSYDRAFT_506447</name>
</gene>
<dbReference type="GO" id="GO:0016705">
    <property type="term" value="F:oxidoreductase activity, acting on paired donors, with incorporation or reduction of molecular oxygen"/>
    <property type="evidence" value="ECO:0007669"/>
    <property type="project" value="InterPro"/>
</dbReference>
<dbReference type="GO" id="GO:0016020">
    <property type="term" value="C:membrane"/>
    <property type="evidence" value="ECO:0007669"/>
    <property type="project" value="UniProtKB-SubCell"/>
</dbReference>
<keyword evidence="13" id="KW-0732">Signal</keyword>
<keyword evidence="8" id="KW-0560">Oxidoreductase</keyword>
<evidence type="ECO:0000256" key="1">
    <source>
        <dbReference type="ARBA" id="ARBA00001971"/>
    </source>
</evidence>
<dbReference type="InterPro" id="IPR002403">
    <property type="entry name" value="Cyt_P450_E_grp-IV"/>
</dbReference>
<dbReference type="InterPro" id="IPR001128">
    <property type="entry name" value="Cyt_P450"/>
</dbReference>
<evidence type="ECO:0000256" key="9">
    <source>
        <dbReference type="ARBA" id="ARBA00023004"/>
    </source>
</evidence>
<dbReference type="AlphaFoldDB" id="A0A1L9T379"/>
<evidence type="ECO:0000256" key="6">
    <source>
        <dbReference type="ARBA" id="ARBA00022723"/>
    </source>
</evidence>
<dbReference type="GO" id="GO:0005506">
    <property type="term" value="F:iron ion binding"/>
    <property type="evidence" value="ECO:0007669"/>
    <property type="project" value="InterPro"/>
</dbReference>
<evidence type="ECO:0000256" key="11">
    <source>
        <dbReference type="ARBA" id="ARBA00023136"/>
    </source>
</evidence>
<evidence type="ECO:0000256" key="7">
    <source>
        <dbReference type="ARBA" id="ARBA00022989"/>
    </source>
</evidence>
<dbReference type="Pfam" id="PF00067">
    <property type="entry name" value="p450"/>
    <property type="match status" value="1"/>
</dbReference>
<sequence length="499" mass="57211">MSPLVLLAVCLTFLAWLLSKPAGVTVPRNIPTVSYGRFVPDFINRIMFFVRAPALIHDGYKKFKDVPYRVRKVDADIIVLPAKYLPHVRQLPHTKLSLLDAQFDSVCGQYTGILIDNNLPAHTVTKKLNPALTRLIPKVVDELQHAFEVEVPECSDKWVPVNIYYLILKLINRSTSRIIVGDTLCRSEQWLDTVTRYTENLGLTIILLRPLPRFLRPLVAKILPSVRYLSKTLKWVTEDVFVPMVLQRREAEANDPEYQKPDDFMQWMMDSADSEFDKDPANIAHGLMIIMALAVIHTSTMLITQGLYDLMIRPEYLEPLRHEIIDTLQNGWANATKADFAAQVRLDSFLRESQRLHPTSEVNVHRIARETITFPDGFIIPKGTYITFPAGPLSRDPSLIDSPETFDGFRWCKDPETRNQSIVLINELNLHFGFGRQACPGRHFAVNTSKAILSRLLVEYDMKFEKGKEGKRPMNIRNGEQIMPNFYTKVLFKKRPVNI</sequence>
<keyword evidence="6 12" id="KW-0479">Metal-binding</keyword>
<keyword evidence="4 12" id="KW-0349">Heme</keyword>
<evidence type="ECO:0000256" key="12">
    <source>
        <dbReference type="PIRSR" id="PIRSR602403-1"/>
    </source>
</evidence>
<organism evidence="14 15">
    <name type="scientific">Aspergillus sydowii CBS 593.65</name>
    <dbReference type="NCBI Taxonomy" id="1036612"/>
    <lineage>
        <taxon>Eukaryota</taxon>
        <taxon>Fungi</taxon>
        <taxon>Dikarya</taxon>
        <taxon>Ascomycota</taxon>
        <taxon>Pezizomycotina</taxon>
        <taxon>Eurotiomycetes</taxon>
        <taxon>Eurotiomycetidae</taxon>
        <taxon>Eurotiales</taxon>
        <taxon>Aspergillaceae</taxon>
        <taxon>Aspergillus</taxon>
        <taxon>Aspergillus subgen. Nidulantes</taxon>
    </lineage>
</organism>
<dbReference type="VEuPathDB" id="FungiDB:ASPSYDRAFT_506447"/>
<dbReference type="GO" id="GO:0004497">
    <property type="term" value="F:monooxygenase activity"/>
    <property type="evidence" value="ECO:0007669"/>
    <property type="project" value="UniProtKB-KW"/>
</dbReference>
<evidence type="ECO:0000256" key="5">
    <source>
        <dbReference type="ARBA" id="ARBA00022692"/>
    </source>
</evidence>
<dbReference type="PANTHER" id="PTHR46206:SF7">
    <property type="entry name" value="P450, PUTATIVE (EUROFUNG)-RELATED"/>
    <property type="match status" value="1"/>
</dbReference>
<dbReference type="SUPFAM" id="SSF48264">
    <property type="entry name" value="Cytochrome P450"/>
    <property type="match status" value="1"/>
</dbReference>
<dbReference type="PRINTS" id="PR00465">
    <property type="entry name" value="EP450IV"/>
</dbReference>
<evidence type="ECO:0000313" key="15">
    <source>
        <dbReference type="Proteomes" id="UP000184356"/>
    </source>
</evidence>
<dbReference type="Proteomes" id="UP000184356">
    <property type="component" value="Unassembled WGS sequence"/>
</dbReference>
<evidence type="ECO:0000256" key="10">
    <source>
        <dbReference type="ARBA" id="ARBA00023033"/>
    </source>
</evidence>
<evidence type="ECO:0000256" key="2">
    <source>
        <dbReference type="ARBA" id="ARBA00004370"/>
    </source>
</evidence>
<dbReference type="GO" id="GO:0019748">
    <property type="term" value="P:secondary metabolic process"/>
    <property type="evidence" value="ECO:0007669"/>
    <property type="project" value="UniProtKB-ARBA"/>
</dbReference>
<evidence type="ECO:0000313" key="14">
    <source>
        <dbReference type="EMBL" id="OJJ53869.1"/>
    </source>
</evidence>
<name>A0A1L9T379_9EURO</name>
<keyword evidence="15" id="KW-1185">Reference proteome</keyword>
<keyword evidence="9 12" id="KW-0408">Iron</keyword>
<keyword evidence="7" id="KW-1133">Transmembrane helix</keyword>
<reference evidence="15" key="1">
    <citation type="journal article" date="2017" name="Genome Biol.">
        <title>Comparative genomics reveals high biological diversity and specific adaptations in the industrially and medically important fungal genus Aspergillus.</title>
        <authorList>
            <person name="de Vries R.P."/>
            <person name="Riley R."/>
            <person name="Wiebenga A."/>
            <person name="Aguilar-Osorio G."/>
            <person name="Amillis S."/>
            <person name="Uchima C.A."/>
            <person name="Anderluh G."/>
            <person name="Asadollahi M."/>
            <person name="Askin M."/>
            <person name="Barry K."/>
            <person name="Battaglia E."/>
            <person name="Bayram O."/>
            <person name="Benocci T."/>
            <person name="Braus-Stromeyer S.A."/>
            <person name="Caldana C."/>
            <person name="Canovas D."/>
            <person name="Cerqueira G.C."/>
            <person name="Chen F."/>
            <person name="Chen W."/>
            <person name="Choi C."/>
            <person name="Clum A."/>
            <person name="Dos Santos R.A."/>
            <person name="Damasio A.R."/>
            <person name="Diallinas G."/>
            <person name="Emri T."/>
            <person name="Fekete E."/>
            <person name="Flipphi M."/>
            <person name="Freyberg S."/>
            <person name="Gallo A."/>
            <person name="Gournas C."/>
            <person name="Habgood R."/>
            <person name="Hainaut M."/>
            <person name="Harispe M.L."/>
            <person name="Henrissat B."/>
            <person name="Hilden K.S."/>
            <person name="Hope R."/>
            <person name="Hossain A."/>
            <person name="Karabika E."/>
            <person name="Karaffa L."/>
            <person name="Karanyi Z."/>
            <person name="Krasevec N."/>
            <person name="Kuo A."/>
            <person name="Kusch H."/>
            <person name="LaButti K."/>
            <person name="Lagendijk E.L."/>
            <person name="Lapidus A."/>
            <person name="Levasseur A."/>
            <person name="Lindquist E."/>
            <person name="Lipzen A."/>
            <person name="Logrieco A.F."/>
            <person name="MacCabe A."/>
            <person name="Maekelae M.R."/>
            <person name="Malavazi I."/>
            <person name="Melin P."/>
            <person name="Meyer V."/>
            <person name="Mielnichuk N."/>
            <person name="Miskei M."/>
            <person name="Molnar A.P."/>
            <person name="Mule G."/>
            <person name="Ngan C.Y."/>
            <person name="Orejas M."/>
            <person name="Orosz E."/>
            <person name="Ouedraogo J.P."/>
            <person name="Overkamp K.M."/>
            <person name="Park H.-S."/>
            <person name="Perrone G."/>
            <person name="Piumi F."/>
            <person name="Punt P.J."/>
            <person name="Ram A.F."/>
            <person name="Ramon A."/>
            <person name="Rauscher S."/>
            <person name="Record E."/>
            <person name="Riano-Pachon D.M."/>
            <person name="Robert V."/>
            <person name="Roehrig J."/>
            <person name="Ruller R."/>
            <person name="Salamov A."/>
            <person name="Salih N.S."/>
            <person name="Samson R.A."/>
            <person name="Sandor E."/>
            <person name="Sanguinetti M."/>
            <person name="Schuetze T."/>
            <person name="Sepcic K."/>
            <person name="Shelest E."/>
            <person name="Sherlock G."/>
            <person name="Sophianopoulou V."/>
            <person name="Squina F.M."/>
            <person name="Sun H."/>
            <person name="Susca A."/>
            <person name="Todd R.B."/>
            <person name="Tsang A."/>
            <person name="Unkles S.E."/>
            <person name="van de Wiele N."/>
            <person name="van Rossen-Uffink D."/>
            <person name="Oliveira J.V."/>
            <person name="Vesth T.C."/>
            <person name="Visser J."/>
            <person name="Yu J.-H."/>
            <person name="Zhou M."/>
            <person name="Andersen M.R."/>
            <person name="Archer D.B."/>
            <person name="Baker S.E."/>
            <person name="Benoit I."/>
            <person name="Brakhage A.A."/>
            <person name="Braus G.H."/>
            <person name="Fischer R."/>
            <person name="Frisvad J.C."/>
            <person name="Goldman G.H."/>
            <person name="Houbraken J."/>
            <person name="Oakley B."/>
            <person name="Pocsi I."/>
            <person name="Scazzocchio C."/>
            <person name="Seiboth B."/>
            <person name="vanKuyk P.A."/>
            <person name="Wortman J."/>
            <person name="Dyer P.S."/>
            <person name="Grigoriev I.V."/>
        </authorList>
    </citation>
    <scope>NUCLEOTIDE SEQUENCE [LARGE SCALE GENOMIC DNA]</scope>
    <source>
        <strain evidence="15">CBS 593.65</strain>
    </source>
</reference>
<feature type="signal peptide" evidence="13">
    <location>
        <begin position="1"/>
        <end position="19"/>
    </location>
</feature>
<dbReference type="OrthoDB" id="1844152at2759"/>
<comment type="similarity">
    <text evidence="3">Belongs to the cytochrome P450 family.</text>
</comment>
<protein>
    <recommendedName>
        <fullName evidence="16">Cytochrome P450 monooxygenase</fullName>
    </recommendedName>
</protein>
<keyword evidence="11" id="KW-0472">Membrane</keyword>
<dbReference type="CDD" id="cd11041">
    <property type="entry name" value="CYP503A1-like"/>
    <property type="match status" value="1"/>
</dbReference>